<evidence type="ECO:0000256" key="2">
    <source>
        <dbReference type="ARBA" id="ARBA00022777"/>
    </source>
</evidence>
<dbReference type="EMBL" id="JBHUOP010000003">
    <property type="protein sequence ID" value="MFD2840679.1"/>
    <property type="molecule type" value="Genomic_DNA"/>
</dbReference>
<evidence type="ECO:0000259" key="5">
    <source>
        <dbReference type="Pfam" id="PF07730"/>
    </source>
</evidence>
<dbReference type="InterPro" id="IPR050482">
    <property type="entry name" value="Sensor_HK_TwoCompSys"/>
</dbReference>
<reference evidence="7" key="1">
    <citation type="journal article" date="2019" name="Int. J. Syst. Evol. Microbiol.">
        <title>The Global Catalogue of Microorganisms (GCM) 10K type strain sequencing project: providing services to taxonomists for standard genome sequencing and annotation.</title>
        <authorList>
            <consortium name="The Broad Institute Genomics Platform"/>
            <consortium name="The Broad Institute Genome Sequencing Center for Infectious Disease"/>
            <person name="Wu L."/>
            <person name="Ma J."/>
        </authorList>
    </citation>
    <scope>NUCLEOTIDE SEQUENCE [LARGE SCALE GENOMIC DNA]</scope>
    <source>
        <strain evidence="7">KCTC 33576</strain>
    </source>
</reference>
<sequence>MTTEVYPFAPKGLPWLRYDIALPAVFMVFLIFPVSSIWNDSVLSAGAKALGYVIVLVFGASWLVAFAWLDIVPSRRSSVWVRWCAVFFLLLTAGLWQLIQWNAIGLLPFVISFLVYLSPPREAGLLSLVLLGATVGLAVVQGWPSGSIELVIVSTMVLIFASVSVGLTRASISVSEMERNLALISERERMGRDVHDGLGHTLTVTAIKAELAERLIDSDPDRARAELQELRGLLRTALTDVRATVGGLRANTVPTQIEALRISFAGAEIDFEVRGDFSGIPQNVDAPIAWILREACTNVLRHADATRCAVSCDASAVGGVLTIVDDGVGFAFDASGERSGSFGLAAMRERADMAGLRVEIGPADSGGSVDGGERPAGRVGTRVEVAW</sequence>
<dbReference type="Gene3D" id="3.30.565.10">
    <property type="entry name" value="Histidine kinase-like ATPase, C-terminal domain"/>
    <property type="match status" value="1"/>
</dbReference>
<name>A0ABW5XG10_9MICO</name>
<dbReference type="GO" id="GO:0016301">
    <property type="term" value="F:kinase activity"/>
    <property type="evidence" value="ECO:0007669"/>
    <property type="project" value="UniProtKB-KW"/>
</dbReference>
<dbReference type="Gene3D" id="1.20.5.1930">
    <property type="match status" value="1"/>
</dbReference>
<evidence type="ECO:0000256" key="4">
    <source>
        <dbReference type="SAM" id="Phobius"/>
    </source>
</evidence>
<protein>
    <submittedName>
        <fullName evidence="6">Sensor histidine kinase</fullName>
    </submittedName>
</protein>
<feature type="domain" description="Signal transduction histidine kinase subgroup 3 dimerisation and phosphoacceptor" evidence="5">
    <location>
        <begin position="186"/>
        <end position="250"/>
    </location>
</feature>
<dbReference type="RefSeq" id="WP_377466554.1">
    <property type="nucleotide sequence ID" value="NZ_JBHUOP010000003.1"/>
</dbReference>
<evidence type="ECO:0000313" key="7">
    <source>
        <dbReference type="Proteomes" id="UP001597391"/>
    </source>
</evidence>
<dbReference type="InterPro" id="IPR011712">
    <property type="entry name" value="Sig_transdc_His_kin_sub3_dim/P"/>
</dbReference>
<keyword evidence="4" id="KW-1133">Transmembrane helix</keyword>
<dbReference type="PANTHER" id="PTHR24421:SF63">
    <property type="entry name" value="SENSOR HISTIDINE KINASE DESK"/>
    <property type="match status" value="1"/>
</dbReference>
<feature type="transmembrane region" description="Helical" evidence="4">
    <location>
        <begin position="20"/>
        <end position="38"/>
    </location>
</feature>
<proteinExistence type="predicted"/>
<accession>A0ABW5XG10</accession>
<keyword evidence="4" id="KW-0472">Membrane</keyword>
<dbReference type="CDD" id="cd16917">
    <property type="entry name" value="HATPase_UhpB-NarQ-NarX-like"/>
    <property type="match status" value="1"/>
</dbReference>
<evidence type="ECO:0000313" key="6">
    <source>
        <dbReference type="EMBL" id="MFD2840679.1"/>
    </source>
</evidence>
<gene>
    <name evidence="6" type="ORF">ACFSYH_08860</name>
</gene>
<feature type="transmembrane region" description="Helical" evidence="4">
    <location>
        <begin position="150"/>
        <end position="172"/>
    </location>
</feature>
<keyword evidence="2 6" id="KW-0418">Kinase</keyword>
<dbReference type="InterPro" id="IPR036890">
    <property type="entry name" value="HATPase_C_sf"/>
</dbReference>
<evidence type="ECO:0000256" key="1">
    <source>
        <dbReference type="ARBA" id="ARBA00022679"/>
    </source>
</evidence>
<organism evidence="6 7">
    <name type="scientific">Populibacterium corticicola</name>
    <dbReference type="NCBI Taxonomy" id="1812826"/>
    <lineage>
        <taxon>Bacteria</taxon>
        <taxon>Bacillati</taxon>
        <taxon>Actinomycetota</taxon>
        <taxon>Actinomycetes</taxon>
        <taxon>Micrococcales</taxon>
        <taxon>Jonesiaceae</taxon>
        <taxon>Populibacterium</taxon>
    </lineage>
</organism>
<keyword evidence="7" id="KW-1185">Reference proteome</keyword>
<feature type="transmembrane region" description="Helical" evidence="4">
    <location>
        <begin position="50"/>
        <end position="72"/>
    </location>
</feature>
<dbReference type="Pfam" id="PF07730">
    <property type="entry name" value="HisKA_3"/>
    <property type="match status" value="1"/>
</dbReference>
<dbReference type="PANTHER" id="PTHR24421">
    <property type="entry name" value="NITRATE/NITRITE SENSOR PROTEIN NARX-RELATED"/>
    <property type="match status" value="1"/>
</dbReference>
<dbReference type="Proteomes" id="UP001597391">
    <property type="component" value="Unassembled WGS sequence"/>
</dbReference>
<dbReference type="SUPFAM" id="SSF55874">
    <property type="entry name" value="ATPase domain of HSP90 chaperone/DNA topoisomerase II/histidine kinase"/>
    <property type="match status" value="1"/>
</dbReference>
<feature type="transmembrane region" description="Helical" evidence="4">
    <location>
        <begin position="125"/>
        <end position="144"/>
    </location>
</feature>
<keyword evidence="1" id="KW-0808">Transferase</keyword>
<evidence type="ECO:0000256" key="3">
    <source>
        <dbReference type="ARBA" id="ARBA00023012"/>
    </source>
</evidence>
<comment type="caution">
    <text evidence="6">The sequence shown here is derived from an EMBL/GenBank/DDBJ whole genome shotgun (WGS) entry which is preliminary data.</text>
</comment>
<feature type="transmembrane region" description="Helical" evidence="4">
    <location>
        <begin position="79"/>
        <end position="96"/>
    </location>
</feature>
<keyword evidence="4" id="KW-0812">Transmembrane</keyword>
<keyword evidence="3" id="KW-0902">Two-component regulatory system</keyword>